<proteinExistence type="predicted"/>
<dbReference type="EMBL" id="JBGOSP010000019">
    <property type="protein sequence ID" value="MFA3840745.1"/>
    <property type="molecule type" value="Genomic_DNA"/>
</dbReference>
<keyword evidence="2" id="KW-1185">Reference proteome</keyword>
<dbReference type="RefSeq" id="WP_372565200.1">
    <property type="nucleotide sequence ID" value="NZ_JBGOSP010000019.1"/>
</dbReference>
<evidence type="ECO:0000313" key="2">
    <source>
        <dbReference type="Proteomes" id="UP001571476"/>
    </source>
</evidence>
<comment type="caution">
    <text evidence="1">The sequence shown here is derived from an EMBL/GenBank/DDBJ whole genome shotgun (WGS) entry which is preliminary data.</text>
</comment>
<organism evidence="1 2">
    <name type="scientific">Streptomyces aureus</name>
    <dbReference type="NCBI Taxonomy" id="193461"/>
    <lineage>
        <taxon>Bacteria</taxon>
        <taxon>Bacillati</taxon>
        <taxon>Actinomycetota</taxon>
        <taxon>Actinomycetes</taxon>
        <taxon>Kitasatosporales</taxon>
        <taxon>Streptomycetaceae</taxon>
        <taxon>Streptomyces</taxon>
    </lineage>
</organism>
<reference evidence="1 2" key="1">
    <citation type="submission" date="2024-08" db="EMBL/GenBank/DDBJ databases">
        <title>Genome sequence of Streptomyces aureus CACIA-1.46HGO.</title>
        <authorList>
            <person name="Evangelista-Martinez Z."/>
        </authorList>
    </citation>
    <scope>NUCLEOTIDE SEQUENCE [LARGE SCALE GENOMIC DNA]</scope>
    <source>
        <strain evidence="1 2">CACIA-1.46HGO</strain>
    </source>
</reference>
<gene>
    <name evidence="1" type="ORF">ACEG43_31890</name>
</gene>
<dbReference type="Proteomes" id="UP001571476">
    <property type="component" value="Unassembled WGS sequence"/>
</dbReference>
<name>A0ABV4SQL2_9ACTN</name>
<evidence type="ECO:0000313" key="1">
    <source>
        <dbReference type="EMBL" id="MFA3840745.1"/>
    </source>
</evidence>
<accession>A0ABV4SQL2</accession>
<evidence type="ECO:0008006" key="3">
    <source>
        <dbReference type="Google" id="ProtNLM"/>
    </source>
</evidence>
<sequence>MRPKDDAEGVLSALPFTVLTEEEASTAPSYGPIAWLTVQTPYRRPSTATSTCACGRNLNARGRADVLDLIAAHEYHRTACPLRPSQEGRNAA</sequence>
<protein>
    <recommendedName>
        <fullName evidence="3">Transposase</fullName>
    </recommendedName>
</protein>